<dbReference type="InterPro" id="IPR002035">
    <property type="entry name" value="VWF_A"/>
</dbReference>
<accession>A0A7W7ZAV7</accession>
<keyword evidence="2" id="KW-0732">Signal</keyword>
<evidence type="ECO:0000259" key="3">
    <source>
        <dbReference type="PROSITE" id="PS50234"/>
    </source>
</evidence>
<dbReference type="PROSITE" id="PS50234">
    <property type="entry name" value="VWFA"/>
    <property type="match status" value="1"/>
</dbReference>
<evidence type="ECO:0000313" key="4">
    <source>
        <dbReference type="EMBL" id="MBB5056498.1"/>
    </source>
</evidence>
<feature type="compositionally biased region" description="Polar residues" evidence="1">
    <location>
        <begin position="240"/>
        <end position="260"/>
    </location>
</feature>
<dbReference type="EMBL" id="JACHIP010000002">
    <property type="protein sequence ID" value="MBB5056498.1"/>
    <property type="molecule type" value="Genomic_DNA"/>
</dbReference>
<dbReference type="InterPro" id="IPR017802">
    <property type="entry name" value="VWFA-rel_acidobac-type"/>
</dbReference>
<feature type="chain" id="PRO_5031396118" evidence="2">
    <location>
        <begin position="23"/>
        <end position="455"/>
    </location>
</feature>
<feature type="region of interest" description="Disordered" evidence="1">
    <location>
        <begin position="229"/>
        <end position="261"/>
    </location>
</feature>
<dbReference type="InterPro" id="IPR036465">
    <property type="entry name" value="vWFA_dom_sf"/>
</dbReference>
<feature type="signal peptide" evidence="2">
    <location>
        <begin position="1"/>
        <end position="22"/>
    </location>
</feature>
<dbReference type="Proteomes" id="UP000540989">
    <property type="component" value="Unassembled WGS sequence"/>
</dbReference>
<dbReference type="NCBIfam" id="TIGR03436">
    <property type="entry name" value="acidobact_VWFA"/>
    <property type="match status" value="1"/>
</dbReference>
<feature type="compositionally biased region" description="Low complexity" evidence="1">
    <location>
        <begin position="22"/>
        <end position="36"/>
    </location>
</feature>
<name>A0A7W7ZAV7_9BACT</name>
<comment type="caution">
    <text evidence="4">The sequence shown here is derived from an EMBL/GenBank/DDBJ whole genome shotgun (WGS) entry which is preliminary data.</text>
</comment>
<evidence type="ECO:0000256" key="1">
    <source>
        <dbReference type="SAM" id="MobiDB-lite"/>
    </source>
</evidence>
<organism evidence="4 5">
    <name type="scientific">Granulicella aggregans</name>
    <dbReference type="NCBI Taxonomy" id="474949"/>
    <lineage>
        <taxon>Bacteria</taxon>
        <taxon>Pseudomonadati</taxon>
        <taxon>Acidobacteriota</taxon>
        <taxon>Terriglobia</taxon>
        <taxon>Terriglobales</taxon>
        <taxon>Acidobacteriaceae</taxon>
        <taxon>Granulicella</taxon>
    </lineage>
</organism>
<dbReference type="AlphaFoldDB" id="A0A7W7ZAV7"/>
<dbReference type="RefSeq" id="WP_348641255.1">
    <property type="nucleotide sequence ID" value="NZ_JACHIP010000002.1"/>
</dbReference>
<sequence>MKHTVIAAALAGLMLAQNAGVAQQTAPDAPQPQSQPGTIPDAPKPQAIPGLNNVAPGIGTTSTSNGDGPAPTDSDAPHLTDPQKKVTPSVDDGPAPDVTAPGEGIKAFTLAPVTVNFVQRPFTVKDSKGRLVPGIDWREVRIYENGVRQRMAIFTSDPFPLSVALVIDQSVPFDTMTKVNNALAALQGAFAPYDQIAIFTYNNGPQMQTDFTAAQSARVTAVLERSKGKGRDPVMGLTGPLSQTTTINNSQFDPNTSPVRNNPGMVLNAPKELHTLNDAILEAAVALTKTGRGRRRIIYVISDGKEYGSKAKYKEVVQYLQHHEIQVYGTIVGDSSTPIIGFLDRYHLPFQMRDDILPRYAAATGGQMASEFRTKGIEESFSEITKEVRTQYTVGYYSHEPFIDGKYRKTEVRVLRPNLNVISPDGYYPSAVEAVRPAIPTTTNTPAAPAPSPSN</sequence>
<feature type="region of interest" description="Disordered" evidence="1">
    <location>
        <begin position="19"/>
        <end position="99"/>
    </location>
</feature>
<dbReference type="SUPFAM" id="SSF53300">
    <property type="entry name" value="vWA-like"/>
    <property type="match status" value="1"/>
</dbReference>
<gene>
    <name evidence="4" type="ORF">HDF16_001183</name>
</gene>
<protein>
    <submittedName>
        <fullName evidence="4">VWFA-related protein</fullName>
    </submittedName>
</protein>
<feature type="compositionally biased region" description="Basic and acidic residues" evidence="1">
    <location>
        <begin position="75"/>
        <end position="84"/>
    </location>
</feature>
<feature type="domain" description="VWFA" evidence="3">
    <location>
        <begin position="162"/>
        <end position="388"/>
    </location>
</feature>
<evidence type="ECO:0000313" key="5">
    <source>
        <dbReference type="Proteomes" id="UP000540989"/>
    </source>
</evidence>
<reference evidence="4 5" key="1">
    <citation type="submission" date="2020-08" db="EMBL/GenBank/DDBJ databases">
        <title>Genomic Encyclopedia of Type Strains, Phase IV (KMG-V): Genome sequencing to study the core and pangenomes of soil and plant-associated prokaryotes.</title>
        <authorList>
            <person name="Whitman W."/>
        </authorList>
    </citation>
    <scope>NUCLEOTIDE SEQUENCE [LARGE SCALE GENOMIC DNA]</scope>
    <source>
        <strain evidence="4 5">M8UP14</strain>
    </source>
</reference>
<proteinExistence type="predicted"/>
<keyword evidence="5" id="KW-1185">Reference proteome</keyword>
<dbReference type="Gene3D" id="3.40.50.410">
    <property type="entry name" value="von Willebrand factor, type A domain"/>
    <property type="match status" value="1"/>
</dbReference>
<evidence type="ECO:0000256" key="2">
    <source>
        <dbReference type="SAM" id="SignalP"/>
    </source>
</evidence>